<gene>
    <name evidence="2" type="ORF">GCM10020369_13940</name>
</gene>
<dbReference type="EMBL" id="BAAAYN010000007">
    <property type="protein sequence ID" value="GAA3384391.1"/>
    <property type="molecule type" value="Genomic_DNA"/>
</dbReference>
<accession>A0ABP6STR7</accession>
<dbReference type="Proteomes" id="UP001501676">
    <property type="component" value="Unassembled WGS sequence"/>
</dbReference>
<keyword evidence="3" id="KW-1185">Reference proteome</keyword>
<feature type="compositionally biased region" description="Basic and acidic residues" evidence="1">
    <location>
        <begin position="25"/>
        <end position="38"/>
    </location>
</feature>
<feature type="compositionally biased region" description="Gly residues" evidence="1">
    <location>
        <begin position="44"/>
        <end position="55"/>
    </location>
</feature>
<comment type="caution">
    <text evidence="2">The sequence shown here is derived from an EMBL/GenBank/DDBJ whole genome shotgun (WGS) entry which is preliminary data.</text>
</comment>
<proteinExistence type="predicted"/>
<evidence type="ECO:0000256" key="1">
    <source>
        <dbReference type="SAM" id="MobiDB-lite"/>
    </source>
</evidence>
<name>A0ABP6STR7_9ACTN</name>
<organism evidence="2 3">
    <name type="scientific">Cryptosporangium minutisporangium</name>
    <dbReference type="NCBI Taxonomy" id="113569"/>
    <lineage>
        <taxon>Bacteria</taxon>
        <taxon>Bacillati</taxon>
        <taxon>Actinomycetota</taxon>
        <taxon>Actinomycetes</taxon>
        <taxon>Cryptosporangiales</taxon>
        <taxon>Cryptosporangiaceae</taxon>
        <taxon>Cryptosporangium</taxon>
    </lineage>
</organism>
<dbReference type="RefSeq" id="WP_345727142.1">
    <property type="nucleotide sequence ID" value="NZ_BAAAYN010000007.1"/>
</dbReference>
<feature type="region of interest" description="Disordered" evidence="1">
    <location>
        <begin position="25"/>
        <end position="55"/>
    </location>
</feature>
<evidence type="ECO:0000313" key="2">
    <source>
        <dbReference type="EMBL" id="GAA3384391.1"/>
    </source>
</evidence>
<reference evidence="3" key="1">
    <citation type="journal article" date="2019" name="Int. J. Syst. Evol. Microbiol.">
        <title>The Global Catalogue of Microorganisms (GCM) 10K type strain sequencing project: providing services to taxonomists for standard genome sequencing and annotation.</title>
        <authorList>
            <consortium name="The Broad Institute Genomics Platform"/>
            <consortium name="The Broad Institute Genome Sequencing Center for Infectious Disease"/>
            <person name="Wu L."/>
            <person name="Ma J."/>
        </authorList>
    </citation>
    <scope>NUCLEOTIDE SEQUENCE [LARGE SCALE GENOMIC DNA]</scope>
    <source>
        <strain evidence="3">JCM 9458</strain>
    </source>
</reference>
<protein>
    <submittedName>
        <fullName evidence="2">Uncharacterized protein</fullName>
    </submittedName>
</protein>
<sequence length="55" mass="5940">MASIINKLMAFARSPKGQQTIARAQRELGKPGNQDKLRKLSGRLRGGGSGGTRHH</sequence>
<evidence type="ECO:0000313" key="3">
    <source>
        <dbReference type="Proteomes" id="UP001501676"/>
    </source>
</evidence>